<dbReference type="Gene3D" id="1.10.260.40">
    <property type="entry name" value="lambda repressor-like DNA-binding domains"/>
    <property type="match status" value="1"/>
</dbReference>
<dbReference type="eggNOG" id="COG1426">
    <property type="taxonomic scope" value="Bacteria"/>
</dbReference>
<dbReference type="InterPro" id="IPR050400">
    <property type="entry name" value="Bact_Cytoskel_RodZ"/>
</dbReference>
<proteinExistence type="predicted"/>
<dbReference type="KEGG" id="naz:Aazo_1185"/>
<dbReference type="OrthoDB" id="422634at2"/>
<reference evidence="2 3" key="1">
    <citation type="journal article" date="2010" name="PLoS ONE">
        <title>Genome erosion in a nitrogen-fixing vertically transmitted endosymbiotic multicellular cyanobacterium.</title>
        <authorList>
            <person name="Ran L."/>
            <person name="Larsson J."/>
            <person name="Vigil-Stenman T."/>
            <person name="Nylander J.A."/>
            <person name="Ininbergs K."/>
            <person name="Zheng W.W."/>
            <person name="Lapidus A."/>
            <person name="Lowry S."/>
            <person name="Haselkorn R."/>
            <person name="Bergman B."/>
        </authorList>
    </citation>
    <scope>NUCLEOTIDE SEQUENCE [LARGE SCALE GENOMIC DNA]</scope>
    <source>
        <strain evidence="2 3">0708</strain>
    </source>
</reference>
<evidence type="ECO:0000259" key="1">
    <source>
        <dbReference type="Pfam" id="PF13464"/>
    </source>
</evidence>
<dbReference type="Pfam" id="PF13413">
    <property type="entry name" value="HTH_25"/>
    <property type="match status" value="1"/>
</dbReference>
<feature type="domain" description="Cytoskeleton protein RodZ-like C-terminal" evidence="1">
    <location>
        <begin position="191"/>
        <end position="251"/>
    </location>
</feature>
<dbReference type="Proteomes" id="UP000001511">
    <property type="component" value="Chromosome"/>
</dbReference>
<dbReference type="HOGENOM" id="CLU_047530_1_1_3"/>
<dbReference type="GO" id="GO:0003677">
    <property type="term" value="F:DNA binding"/>
    <property type="evidence" value="ECO:0007669"/>
    <property type="project" value="InterPro"/>
</dbReference>
<organism evidence="2 3">
    <name type="scientific">Nostoc azollae (strain 0708)</name>
    <name type="common">Anabaena azollae (strain 0708)</name>
    <dbReference type="NCBI Taxonomy" id="551115"/>
    <lineage>
        <taxon>Bacteria</taxon>
        <taxon>Bacillati</taxon>
        <taxon>Cyanobacteriota</taxon>
        <taxon>Cyanophyceae</taxon>
        <taxon>Nostocales</taxon>
        <taxon>Nostocaceae</taxon>
        <taxon>Trichormus</taxon>
    </lineage>
</organism>
<dbReference type="RefSeq" id="WP_013190524.1">
    <property type="nucleotide sequence ID" value="NC_014248.1"/>
</dbReference>
<dbReference type="PANTHER" id="PTHR34475">
    <property type="match status" value="1"/>
</dbReference>
<dbReference type="STRING" id="551115.Aazo_1185"/>
<name>D7E383_NOSA0</name>
<dbReference type="PANTHER" id="PTHR34475:SF1">
    <property type="entry name" value="CYTOSKELETON PROTEIN RODZ"/>
    <property type="match status" value="1"/>
</dbReference>
<dbReference type="EMBL" id="CP002059">
    <property type="protein sequence ID" value="ADI63506.1"/>
    <property type="molecule type" value="Genomic_DNA"/>
</dbReference>
<dbReference type="AlphaFoldDB" id="D7E383"/>
<accession>D7E383</accession>
<dbReference type="InterPro" id="IPR025194">
    <property type="entry name" value="RodZ-like_C"/>
</dbReference>
<keyword evidence="3" id="KW-1185">Reference proteome</keyword>
<gene>
    <name evidence="2" type="ordered locus">Aazo_1185</name>
</gene>
<sequence>MKWLKRKDEKLNKSSIEEEQAETLTQLGNELRILREKQSLSLDEIVGLTRIPRRLLHAIEVGDLNDLPEPIYIQGLIRQFADTLGLKGAEFASNFPVGSQPVSLQNRWKPKPITELRPVHLYLLYVFVIICSVKGLSQLLNQAALEANNGQNLQQVQKNSDLTTDQLQAKNMEEIQIGSSTPEVQAVEIGVTLKSSSWIRVVADGKTEFEGVLPKGTHRSWKATEELTVKTDNAGGVLMSVNQQQPKQMGQAGKAEEIRIAAAKIRS</sequence>
<dbReference type="InterPro" id="IPR010982">
    <property type="entry name" value="Lambda_DNA-bd_dom_sf"/>
</dbReference>
<protein>
    <recommendedName>
        <fullName evidence="1">Cytoskeleton protein RodZ-like C-terminal domain-containing protein</fullName>
    </recommendedName>
</protein>
<evidence type="ECO:0000313" key="3">
    <source>
        <dbReference type="Proteomes" id="UP000001511"/>
    </source>
</evidence>
<evidence type="ECO:0000313" key="2">
    <source>
        <dbReference type="EMBL" id="ADI63506.1"/>
    </source>
</evidence>
<dbReference type="Pfam" id="PF13464">
    <property type="entry name" value="RodZ_C"/>
    <property type="match status" value="1"/>
</dbReference>